<keyword evidence="9 11" id="KW-0460">Magnesium</keyword>
<keyword evidence="4 11" id="KW-0808">Transferase</keyword>
<dbReference type="InterPro" id="IPR002575">
    <property type="entry name" value="Aminoglycoside_PTrfase"/>
</dbReference>
<evidence type="ECO:0000256" key="1">
    <source>
        <dbReference type="ARBA" id="ARBA00022490"/>
    </source>
</evidence>
<dbReference type="EMBL" id="CP015118">
    <property type="protein sequence ID" value="ARN19279.1"/>
    <property type="molecule type" value="Genomic_DNA"/>
</dbReference>
<keyword evidence="8 11" id="KW-0067">ATP-binding</keyword>
<evidence type="ECO:0000313" key="14">
    <source>
        <dbReference type="Proteomes" id="UP000193427"/>
    </source>
</evidence>
<dbReference type="Gene3D" id="1.10.510.10">
    <property type="entry name" value="Transferase(Phosphotransferase) domain 1"/>
    <property type="match status" value="1"/>
</dbReference>
<evidence type="ECO:0000259" key="12">
    <source>
        <dbReference type="Pfam" id="PF01636"/>
    </source>
</evidence>
<evidence type="ECO:0000256" key="5">
    <source>
        <dbReference type="ARBA" id="ARBA00022723"/>
    </source>
</evidence>
<comment type="function">
    <text evidence="11">A protein kinase that phosphorylates Ser and Thr residues. Probably acts to suppress the effects of stress linked to accumulation of reactive oxygen species. Probably involved in the extracytoplasmic stress response.</text>
</comment>
<accession>A0A1W6L4M2</accession>
<keyword evidence="14" id="KW-1185">Reference proteome</keyword>
<dbReference type="PANTHER" id="PTHR39573:SF1">
    <property type="entry name" value="STRESS RESPONSE KINASE A"/>
    <property type="match status" value="1"/>
</dbReference>
<feature type="site" description="ATP" evidence="11">
    <location>
        <position position="41"/>
    </location>
</feature>
<evidence type="ECO:0000256" key="3">
    <source>
        <dbReference type="ARBA" id="ARBA00022553"/>
    </source>
</evidence>
<comment type="catalytic activity">
    <reaction evidence="11">
        <text>L-threonyl-[protein] + ATP = O-phospho-L-threonyl-[protein] + ADP + H(+)</text>
        <dbReference type="Rhea" id="RHEA:46608"/>
        <dbReference type="Rhea" id="RHEA-COMP:11060"/>
        <dbReference type="Rhea" id="RHEA-COMP:11605"/>
        <dbReference type="ChEBI" id="CHEBI:15378"/>
        <dbReference type="ChEBI" id="CHEBI:30013"/>
        <dbReference type="ChEBI" id="CHEBI:30616"/>
        <dbReference type="ChEBI" id="CHEBI:61977"/>
        <dbReference type="ChEBI" id="CHEBI:456216"/>
        <dbReference type="EC" id="2.7.11.1"/>
    </reaction>
</comment>
<organism evidence="13 14">
    <name type="scientific">Piscinibacter gummiphilus</name>
    <dbReference type="NCBI Taxonomy" id="946333"/>
    <lineage>
        <taxon>Bacteria</taxon>
        <taxon>Pseudomonadati</taxon>
        <taxon>Pseudomonadota</taxon>
        <taxon>Betaproteobacteria</taxon>
        <taxon>Burkholderiales</taxon>
        <taxon>Sphaerotilaceae</taxon>
        <taxon>Piscinibacter</taxon>
    </lineage>
</organism>
<comment type="cofactor">
    <cofactor evidence="11">
        <name>Mg(2+)</name>
        <dbReference type="ChEBI" id="CHEBI:18420"/>
    </cofactor>
</comment>
<dbReference type="SUPFAM" id="SSF56112">
    <property type="entry name" value="Protein kinase-like (PK-like)"/>
    <property type="match status" value="1"/>
</dbReference>
<dbReference type="OrthoDB" id="5392197at2"/>
<dbReference type="AlphaFoldDB" id="A0A1W6L4M2"/>
<dbReference type="PANTHER" id="PTHR39573">
    <property type="entry name" value="STRESS RESPONSE KINASE A"/>
    <property type="match status" value="1"/>
</dbReference>
<dbReference type="InterPro" id="IPR032882">
    <property type="entry name" value="SrkA/RdoA"/>
</dbReference>
<dbReference type="EC" id="2.7.11.1" evidence="11"/>
<feature type="binding site" evidence="11">
    <location>
        <position position="230"/>
    </location>
    <ligand>
        <name>Mg(2+)</name>
        <dbReference type="ChEBI" id="CHEBI:18420"/>
    </ligand>
</feature>
<reference evidence="13 14" key="1">
    <citation type="submission" date="2016-04" db="EMBL/GenBank/DDBJ databases">
        <title>Complete genome sequence of natural rubber-degrading, novel Gram-negative bacterium, Rhizobacter gummiphilus strain NS21.</title>
        <authorList>
            <person name="Tabata M."/>
            <person name="Kasai D."/>
            <person name="Fukuda M."/>
        </authorList>
    </citation>
    <scope>NUCLEOTIDE SEQUENCE [LARGE SCALE GENOMIC DNA]</scope>
    <source>
        <strain evidence="13 14">NS21</strain>
    </source>
</reference>
<evidence type="ECO:0000256" key="2">
    <source>
        <dbReference type="ARBA" id="ARBA00022527"/>
    </source>
</evidence>
<evidence type="ECO:0000256" key="6">
    <source>
        <dbReference type="ARBA" id="ARBA00022741"/>
    </source>
</evidence>
<dbReference type="InterPro" id="IPR011009">
    <property type="entry name" value="Kinase-like_dom_sf"/>
</dbReference>
<dbReference type="Pfam" id="PF01636">
    <property type="entry name" value="APH"/>
    <property type="match status" value="1"/>
</dbReference>
<proteinExistence type="inferred from homology"/>
<dbReference type="GO" id="GO:0004674">
    <property type="term" value="F:protein serine/threonine kinase activity"/>
    <property type="evidence" value="ECO:0007669"/>
    <property type="project" value="UniProtKB-UniRule"/>
</dbReference>
<evidence type="ECO:0000256" key="10">
    <source>
        <dbReference type="ARBA" id="ARBA00023016"/>
    </source>
</evidence>
<feature type="binding site" evidence="11">
    <location>
        <position position="218"/>
    </location>
    <ligand>
        <name>Mg(2+)</name>
        <dbReference type="ChEBI" id="CHEBI:18420"/>
    </ligand>
</feature>
<evidence type="ECO:0000256" key="8">
    <source>
        <dbReference type="ARBA" id="ARBA00022840"/>
    </source>
</evidence>
<dbReference type="GO" id="GO:0000287">
    <property type="term" value="F:magnesium ion binding"/>
    <property type="evidence" value="ECO:0007669"/>
    <property type="project" value="UniProtKB-UniRule"/>
</dbReference>
<dbReference type="HAMAP" id="MF_01497">
    <property type="entry name" value="SrkA_kinase"/>
    <property type="match status" value="1"/>
</dbReference>
<feature type="domain" description="Aminoglycoside phosphotransferase" evidence="12">
    <location>
        <begin position="39"/>
        <end position="278"/>
    </location>
</feature>
<feature type="active site" description="Proton acceptor" evidence="11">
    <location>
        <position position="213"/>
    </location>
</feature>
<dbReference type="NCBIfam" id="NF008738">
    <property type="entry name" value="PRK11768.1"/>
    <property type="match status" value="1"/>
</dbReference>
<feature type="active site" evidence="11">
    <location>
        <position position="230"/>
    </location>
</feature>
<dbReference type="Proteomes" id="UP000193427">
    <property type="component" value="Chromosome"/>
</dbReference>
<dbReference type="GO" id="GO:0005524">
    <property type="term" value="F:ATP binding"/>
    <property type="evidence" value="ECO:0007669"/>
    <property type="project" value="UniProtKB-UniRule"/>
</dbReference>
<keyword evidence="5 11" id="KW-0479">Metal-binding</keyword>
<dbReference type="Gene3D" id="3.30.200.70">
    <property type="match status" value="1"/>
</dbReference>
<evidence type="ECO:0000256" key="9">
    <source>
        <dbReference type="ARBA" id="ARBA00022842"/>
    </source>
</evidence>
<dbReference type="KEGG" id="rgu:A4W93_04765"/>
<keyword evidence="3 11" id="KW-0597">Phosphoprotein</keyword>
<keyword evidence="10 11" id="KW-0346">Stress response</keyword>
<dbReference type="GO" id="GO:0106310">
    <property type="term" value="F:protein serine kinase activity"/>
    <property type="evidence" value="ECO:0007669"/>
    <property type="project" value="RHEA"/>
</dbReference>
<comment type="subcellular location">
    <subcellularLocation>
        <location evidence="11">Cytoplasm</location>
    </subcellularLocation>
</comment>
<comment type="catalytic activity">
    <reaction evidence="11">
        <text>L-seryl-[protein] + ATP = O-phospho-L-seryl-[protein] + ADP + H(+)</text>
        <dbReference type="Rhea" id="RHEA:17989"/>
        <dbReference type="Rhea" id="RHEA-COMP:9863"/>
        <dbReference type="Rhea" id="RHEA-COMP:11604"/>
        <dbReference type="ChEBI" id="CHEBI:15378"/>
        <dbReference type="ChEBI" id="CHEBI:29999"/>
        <dbReference type="ChEBI" id="CHEBI:30616"/>
        <dbReference type="ChEBI" id="CHEBI:83421"/>
        <dbReference type="ChEBI" id="CHEBI:456216"/>
        <dbReference type="EC" id="2.7.11.1"/>
    </reaction>
</comment>
<comment type="similarity">
    <text evidence="11">Belongs to the SrkA/RdoA protein kinase family.</text>
</comment>
<evidence type="ECO:0000256" key="11">
    <source>
        <dbReference type="HAMAP-Rule" id="MF_01497"/>
    </source>
</evidence>
<dbReference type="Gene3D" id="1.20.1270.170">
    <property type="match status" value="1"/>
</dbReference>
<protein>
    <recommendedName>
        <fullName evidence="11">Stress response kinase A</fullName>
        <ecNumber evidence="11">2.7.11.1</ecNumber>
    </recommendedName>
    <alternativeName>
        <fullName evidence="11">Serine/threonine-protein kinase SrkA</fullName>
    </alternativeName>
</protein>
<keyword evidence="2 11" id="KW-0723">Serine/threonine-protein kinase</keyword>
<dbReference type="STRING" id="946333.A4W93_04765"/>
<keyword evidence="1 11" id="KW-0963">Cytoplasm</keyword>
<evidence type="ECO:0000256" key="4">
    <source>
        <dbReference type="ARBA" id="ARBA00022679"/>
    </source>
</evidence>
<comment type="subunit">
    <text evidence="11">Monomer.</text>
</comment>
<evidence type="ECO:0000313" key="13">
    <source>
        <dbReference type="EMBL" id="ARN19279.1"/>
    </source>
</evidence>
<dbReference type="GO" id="GO:0005737">
    <property type="term" value="C:cytoplasm"/>
    <property type="evidence" value="ECO:0007669"/>
    <property type="project" value="UniProtKB-SubCell"/>
</dbReference>
<gene>
    <name evidence="11" type="primary">srkA</name>
    <name evidence="13" type="ORF">A4W93_04765</name>
</gene>
<name>A0A1W6L4M2_9BURK</name>
<evidence type="ECO:0000256" key="7">
    <source>
        <dbReference type="ARBA" id="ARBA00022777"/>
    </source>
</evidence>
<keyword evidence="7 11" id="KW-0418">Kinase</keyword>
<sequence>MSPSPSPSIDTPYAGLTPEAVLDALDSVGLRGDGRLIQLNSYENRVFQVFLEDGSVVVPKFYRPGRWTDEQILEEHAFARELHEAEIPVAAPLELDGGGTLARFDVEGQTYRFGVAARRSGRAPELEDPAVLEWIGRFIGRIHAVGATRPFEHRLRLDIATYGTGPRDWLLGSELIPLDAESGWKQAVDAALEQVQQRFDEVGAFRTLRLHGDCHTGNVLWTDAGPHFVDLDDALTGPAVQDFWMLLSGEPVAMRRQLDSLLAGYEDFMEFDWRELRLIEALRTLRMIHYSAWIARRWNDPAFPVAFPWFGGRGYWNEQATRLLEQAETLRASSSAGH</sequence>
<keyword evidence="6 11" id="KW-0547">Nucleotide-binding</keyword>